<dbReference type="STRING" id="260084.SAMN02927928_0170"/>
<sequence length="599" mass="63918">MAVRFTAARCRARPFPGLPLLTDYVSPPLLCGIILIGALALFISDKVRHDLIALSALFACLATGLVKFGDALKGFADPAVVTVAAVLVVGRALELTGVAGWVARSVIPEKAGFTARLTMLLIGGCFLSAFMNHIAALVIMMPLATELARQSKKQVGTVLMPLSFATMIGGMTTLIATPPNMILSSFREKALGAPFGFFTMTPVGLAVCAVGLTYLILLGWRLLPHRKGNEMTADSPWRVLELPLDARKVLVREDISRQLRQTRTRILGLLRRNQTIKWPKNNRVQSGDRLLLISRSLPAEIRETIDFLRGKETAEPGHVTARLMVPHNSPLIGETHDAVKSHSSGGLEVVAAGPRAATLRCALSVVPIQSGDQLFVSGPPEDIARFAANERLIELDRRDSIPVNLRTAIQTVAIFAAAILLVIFTDVPPSLSFLGAAALIAALRLIPKEEVYNSIDWSILVLLAAMIPVGGSFETSGAADFIAKSVGGVMTGFPLPLAIAAMCALTLCLTILLNNVATAVIMGPLAIQLAQLLHVQPDAMLLAVLVGTSCDFLTPIGHQNNLLIMGPGGYRFSDYSRVGALMSLLVIATTAVVLSLQYG</sequence>
<feature type="transmembrane region" description="Helical" evidence="7">
    <location>
        <begin position="403"/>
        <end position="424"/>
    </location>
</feature>
<dbReference type="AlphaFoldDB" id="A0A1G4TVJ5"/>
<name>A0A1G4TVJ5_9CAUL</name>
<organism evidence="9 10">
    <name type="scientific">Asticcacaulis taihuensis</name>
    <dbReference type="NCBI Taxonomy" id="260084"/>
    <lineage>
        <taxon>Bacteria</taxon>
        <taxon>Pseudomonadati</taxon>
        <taxon>Pseudomonadota</taxon>
        <taxon>Alphaproteobacteria</taxon>
        <taxon>Caulobacterales</taxon>
        <taxon>Caulobacteraceae</taxon>
        <taxon>Asticcacaulis</taxon>
    </lineage>
</organism>
<evidence type="ECO:0000313" key="10">
    <source>
        <dbReference type="Proteomes" id="UP000199150"/>
    </source>
</evidence>
<feature type="domain" description="Citrate transporter-like" evidence="8">
    <location>
        <begin position="40"/>
        <end position="547"/>
    </location>
</feature>
<dbReference type="GO" id="GO:0055085">
    <property type="term" value="P:transmembrane transport"/>
    <property type="evidence" value="ECO:0007669"/>
    <property type="project" value="InterPro"/>
</dbReference>
<keyword evidence="3 7" id="KW-0812">Transmembrane</keyword>
<gene>
    <name evidence="9" type="ORF">SAMN02927928_0170</name>
</gene>
<dbReference type="EMBL" id="FMTS01000013">
    <property type="protein sequence ID" value="SCW84715.1"/>
    <property type="molecule type" value="Genomic_DNA"/>
</dbReference>
<feature type="transmembrane region" description="Helical" evidence="7">
    <location>
        <begin position="155"/>
        <end position="175"/>
    </location>
</feature>
<dbReference type="GO" id="GO:0005886">
    <property type="term" value="C:plasma membrane"/>
    <property type="evidence" value="ECO:0007669"/>
    <property type="project" value="TreeGrafter"/>
</dbReference>
<protein>
    <submittedName>
        <fullName evidence="9">Citrate transporter</fullName>
    </submittedName>
</protein>
<dbReference type="Gene3D" id="3.30.70.1450">
    <property type="entry name" value="Regulator of K+ conductance, C-terminal domain"/>
    <property type="match status" value="1"/>
</dbReference>
<comment type="subcellular location">
    <subcellularLocation>
        <location evidence="1">Membrane</location>
        <topology evidence="1">Multi-pass membrane protein</topology>
    </subcellularLocation>
</comment>
<dbReference type="OrthoDB" id="9809303at2"/>
<dbReference type="InterPro" id="IPR036721">
    <property type="entry name" value="RCK_C_sf"/>
</dbReference>
<dbReference type="GO" id="GO:0006813">
    <property type="term" value="P:potassium ion transport"/>
    <property type="evidence" value="ECO:0007669"/>
    <property type="project" value="InterPro"/>
</dbReference>
<dbReference type="InterPro" id="IPR051679">
    <property type="entry name" value="DASS-Related_Transporters"/>
</dbReference>
<accession>A0A1G4TVJ5</accession>
<evidence type="ECO:0000259" key="8">
    <source>
        <dbReference type="Pfam" id="PF03600"/>
    </source>
</evidence>
<keyword evidence="2" id="KW-0813">Transport</keyword>
<dbReference type="PANTHER" id="PTHR43652">
    <property type="entry name" value="BASIC AMINO ACID ANTIPORTER YFCC-RELATED"/>
    <property type="match status" value="1"/>
</dbReference>
<evidence type="ECO:0000256" key="6">
    <source>
        <dbReference type="ARBA" id="ARBA00023136"/>
    </source>
</evidence>
<keyword evidence="4" id="KW-0677">Repeat</keyword>
<dbReference type="SUPFAM" id="SSF116726">
    <property type="entry name" value="TrkA C-terminal domain-like"/>
    <property type="match status" value="1"/>
</dbReference>
<evidence type="ECO:0000256" key="3">
    <source>
        <dbReference type="ARBA" id="ARBA00022692"/>
    </source>
</evidence>
<dbReference type="PANTHER" id="PTHR43652:SF2">
    <property type="entry name" value="BASIC AMINO ACID ANTIPORTER YFCC-RELATED"/>
    <property type="match status" value="1"/>
</dbReference>
<keyword evidence="10" id="KW-1185">Reference proteome</keyword>
<dbReference type="Pfam" id="PF03600">
    <property type="entry name" value="CitMHS"/>
    <property type="match status" value="1"/>
</dbReference>
<feature type="transmembrane region" description="Helical" evidence="7">
    <location>
        <begin position="499"/>
        <end position="527"/>
    </location>
</feature>
<feature type="transmembrane region" description="Helical" evidence="7">
    <location>
        <begin position="195"/>
        <end position="217"/>
    </location>
</feature>
<keyword evidence="5 7" id="KW-1133">Transmembrane helix</keyword>
<feature type="transmembrane region" description="Helical" evidence="7">
    <location>
        <begin position="24"/>
        <end position="44"/>
    </location>
</feature>
<evidence type="ECO:0000256" key="2">
    <source>
        <dbReference type="ARBA" id="ARBA00022448"/>
    </source>
</evidence>
<reference evidence="10" key="1">
    <citation type="submission" date="2016-10" db="EMBL/GenBank/DDBJ databases">
        <authorList>
            <person name="Varghese N."/>
            <person name="Submissions S."/>
        </authorList>
    </citation>
    <scope>NUCLEOTIDE SEQUENCE [LARGE SCALE GENOMIC DNA]</scope>
    <source>
        <strain evidence="10">CGMCC 1.3431</strain>
    </source>
</reference>
<feature type="transmembrane region" description="Helical" evidence="7">
    <location>
        <begin position="51"/>
        <end position="69"/>
    </location>
</feature>
<feature type="transmembrane region" description="Helical" evidence="7">
    <location>
        <begin position="578"/>
        <end position="596"/>
    </location>
</feature>
<feature type="transmembrane region" description="Helical" evidence="7">
    <location>
        <begin position="430"/>
        <end position="447"/>
    </location>
</feature>
<evidence type="ECO:0000256" key="1">
    <source>
        <dbReference type="ARBA" id="ARBA00004141"/>
    </source>
</evidence>
<proteinExistence type="predicted"/>
<keyword evidence="6 7" id="KW-0472">Membrane</keyword>
<dbReference type="CDD" id="cd01115">
    <property type="entry name" value="SLC13_permease"/>
    <property type="match status" value="1"/>
</dbReference>
<feature type="transmembrane region" description="Helical" evidence="7">
    <location>
        <begin position="459"/>
        <end position="479"/>
    </location>
</feature>
<evidence type="ECO:0000256" key="7">
    <source>
        <dbReference type="SAM" id="Phobius"/>
    </source>
</evidence>
<dbReference type="Proteomes" id="UP000199150">
    <property type="component" value="Unassembled WGS sequence"/>
</dbReference>
<dbReference type="InterPro" id="IPR004680">
    <property type="entry name" value="Cit_transptr-like_dom"/>
</dbReference>
<evidence type="ECO:0000256" key="5">
    <source>
        <dbReference type="ARBA" id="ARBA00022989"/>
    </source>
</evidence>
<evidence type="ECO:0000256" key="4">
    <source>
        <dbReference type="ARBA" id="ARBA00022737"/>
    </source>
</evidence>
<evidence type="ECO:0000313" key="9">
    <source>
        <dbReference type="EMBL" id="SCW84715.1"/>
    </source>
</evidence>
<feature type="transmembrane region" description="Helical" evidence="7">
    <location>
        <begin position="119"/>
        <end position="143"/>
    </location>
</feature>